<accession>A0A9X6WSR2</accession>
<comment type="caution">
    <text evidence="2">The sequence shown here is derived from an EMBL/GenBank/DDBJ whole genome shotgun (WGS) entry which is preliminary data.</text>
</comment>
<keyword evidence="1" id="KW-0732">Signal</keyword>
<evidence type="ECO:0000313" key="2">
    <source>
        <dbReference type="EMBL" id="PFJ42781.1"/>
    </source>
</evidence>
<name>A0A9X6WSR2_BACTU</name>
<dbReference type="Proteomes" id="UP000224003">
    <property type="component" value="Unassembled WGS sequence"/>
</dbReference>
<evidence type="ECO:0000313" key="3">
    <source>
        <dbReference type="Proteomes" id="UP000224003"/>
    </source>
</evidence>
<proteinExistence type="predicted"/>
<dbReference type="AlphaFoldDB" id="A0A9X6WSR2"/>
<protein>
    <recommendedName>
        <fullName evidence="4">DUF5640 domain-containing protein</fullName>
    </recommendedName>
</protein>
<dbReference type="PROSITE" id="PS51257">
    <property type="entry name" value="PROKAR_LIPOPROTEIN"/>
    <property type="match status" value="1"/>
</dbReference>
<feature type="signal peptide" evidence="1">
    <location>
        <begin position="1"/>
        <end position="21"/>
    </location>
</feature>
<organism evidence="2 3">
    <name type="scientific">Bacillus thuringiensis</name>
    <dbReference type="NCBI Taxonomy" id="1428"/>
    <lineage>
        <taxon>Bacteria</taxon>
        <taxon>Bacillati</taxon>
        <taxon>Bacillota</taxon>
        <taxon>Bacilli</taxon>
        <taxon>Bacillales</taxon>
        <taxon>Bacillaceae</taxon>
        <taxon>Bacillus</taxon>
        <taxon>Bacillus cereus group</taxon>
    </lineage>
</organism>
<dbReference type="RefSeq" id="WP_098516856.1">
    <property type="nucleotide sequence ID" value="NZ_NUVX01000007.1"/>
</dbReference>
<evidence type="ECO:0000256" key="1">
    <source>
        <dbReference type="SAM" id="SignalP"/>
    </source>
</evidence>
<feature type="chain" id="PRO_5040801782" description="DUF5640 domain-containing protein" evidence="1">
    <location>
        <begin position="22"/>
        <end position="104"/>
    </location>
</feature>
<dbReference type="EMBL" id="NUVX01000007">
    <property type="protein sequence ID" value="PFJ42781.1"/>
    <property type="molecule type" value="Genomic_DNA"/>
</dbReference>
<reference evidence="2 3" key="1">
    <citation type="submission" date="2017-09" db="EMBL/GenBank/DDBJ databases">
        <title>Large-scale bioinformatics analysis of Bacillus genomes uncovers conserved roles of natural products in bacterial physiology.</title>
        <authorList>
            <consortium name="Agbiome Team Llc"/>
            <person name="Bleich R.M."/>
            <person name="Grubbs K.J."/>
            <person name="Santa Maria K.C."/>
            <person name="Allen S.E."/>
            <person name="Farag S."/>
            <person name="Shank E.A."/>
            <person name="Bowers A."/>
        </authorList>
    </citation>
    <scope>NUCLEOTIDE SEQUENCE [LARGE SCALE GENOMIC DNA]</scope>
    <source>
        <strain evidence="2 3">AFS085496</strain>
    </source>
</reference>
<evidence type="ECO:0008006" key="4">
    <source>
        <dbReference type="Google" id="ProtNLM"/>
    </source>
</evidence>
<gene>
    <name evidence="2" type="ORF">COJ15_05415</name>
</gene>
<sequence>MKKSLLAISVFLLSIMLVACGGTDKELIGKWEDNLAGVSTYDFKKDGTVSAEVINDKIEGKYTADGKVIKIKIGEKEIELPYTIKGDKLTVTSNGTDIEFGRVK</sequence>